<name>A0A392S049_9FABA</name>
<comment type="caution">
    <text evidence="1">The sequence shown here is derived from an EMBL/GenBank/DDBJ whole genome shotgun (WGS) entry which is preliminary data.</text>
</comment>
<evidence type="ECO:0000313" key="1">
    <source>
        <dbReference type="EMBL" id="MCI42251.1"/>
    </source>
</evidence>
<evidence type="ECO:0000313" key="2">
    <source>
        <dbReference type="Proteomes" id="UP000265520"/>
    </source>
</evidence>
<proteinExistence type="predicted"/>
<feature type="non-terminal residue" evidence="1">
    <location>
        <position position="1"/>
    </location>
</feature>
<sequence length="81" mass="8826">SSFIFLLNPTTSTAAHPHNTATVPPAFLSRSAPSRCSVSIWWCDRPLRRNTTTFPPLEVVHAVTAAADCFGVLQNAFSRVL</sequence>
<protein>
    <submittedName>
        <fullName evidence="1">Uncharacterized protein</fullName>
    </submittedName>
</protein>
<dbReference type="EMBL" id="LXQA010302169">
    <property type="protein sequence ID" value="MCI42251.1"/>
    <property type="molecule type" value="Genomic_DNA"/>
</dbReference>
<dbReference type="AlphaFoldDB" id="A0A392S049"/>
<keyword evidence="2" id="KW-1185">Reference proteome</keyword>
<accession>A0A392S049</accession>
<organism evidence="1 2">
    <name type="scientific">Trifolium medium</name>
    <dbReference type="NCBI Taxonomy" id="97028"/>
    <lineage>
        <taxon>Eukaryota</taxon>
        <taxon>Viridiplantae</taxon>
        <taxon>Streptophyta</taxon>
        <taxon>Embryophyta</taxon>
        <taxon>Tracheophyta</taxon>
        <taxon>Spermatophyta</taxon>
        <taxon>Magnoliopsida</taxon>
        <taxon>eudicotyledons</taxon>
        <taxon>Gunneridae</taxon>
        <taxon>Pentapetalae</taxon>
        <taxon>rosids</taxon>
        <taxon>fabids</taxon>
        <taxon>Fabales</taxon>
        <taxon>Fabaceae</taxon>
        <taxon>Papilionoideae</taxon>
        <taxon>50 kb inversion clade</taxon>
        <taxon>NPAAA clade</taxon>
        <taxon>Hologalegina</taxon>
        <taxon>IRL clade</taxon>
        <taxon>Trifolieae</taxon>
        <taxon>Trifolium</taxon>
    </lineage>
</organism>
<reference evidence="1 2" key="1">
    <citation type="journal article" date="2018" name="Front. Plant Sci.">
        <title>Red Clover (Trifolium pratense) and Zigzag Clover (T. medium) - A Picture of Genomic Similarities and Differences.</title>
        <authorList>
            <person name="Dluhosova J."/>
            <person name="Istvanek J."/>
            <person name="Nedelnik J."/>
            <person name="Repkova J."/>
        </authorList>
    </citation>
    <scope>NUCLEOTIDE SEQUENCE [LARGE SCALE GENOMIC DNA]</scope>
    <source>
        <strain evidence="2">cv. 10/8</strain>
        <tissue evidence="1">Leaf</tissue>
    </source>
</reference>
<dbReference type="Proteomes" id="UP000265520">
    <property type="component" value="Unassembled WGS sequence"/>
</dbReference>